<dbReference type="Proteomes" id="UP000095472">
    <property type="component" value="Chromosome"/>
</dbReference>
<reference evidence="1 2" key="1">
    <citation type="journal article" date="2016" name="Genome Announc.">
        <title>Draft Genome Sequence of the Thermotolerant Cyanobacterium Desertifilum sp. IPPAS B-1220.</title>
        <authorList>
            <person name="Mironov K.S."/>
            <person name="Sinetova M.A."/>
            <person name="Bolatkhan K."/>
            <person name="Zayadan B.K."/>
            <person name="Ustinova V.V."/>
            <person name="Kupriyanova E.V."/>
            <person name="Skrypnik A.N."/>
            <person name="Gogoleva N.E."/>
            <person name="Gogolev Y.V."/>
            <person name="Los D.A."/>
        </authorList>
    </citation>
    <scope>NUCLEOTIDE SEQUENCE [LARGE SCALE GENOMIC DNA]</scope>
    <source>
        <strain evidence="1 2">IPPAS B-1220</strain>
    </source>
</reference>
<keyword evidence="2" id="KW-1185">Reference proteome</keyword>
<protein>
    <submittedName>
        <fullName evidence="1">GNAT family N-acetyltransferase</fullName>
        <ecNumber evidence="1">2.3.-.-</ecNumber>
    </submittedName>
</protein>
<keyword evidence="1" id="KW-0012">Acyltransferase</keyword>
<sequence length="251" mass="28417">MQISTPPGIDLILHRGRSLTFRRVLPEDAPLLMAQMYQNREFMRLFRLNDFPNNEAQLRQQIQQRLQTPPQQLFYLDGVLVHHTHGVIGLAALADYAPLHRRAEFLIGLFDPAHRFSGYGLEASLMLLDLGFNQYGLNRLYAYTYGYNAIAQQGLKGLGFNCEGVLAQHVFDRERQQFIDLHIHAILLEQFRQSQRLSRLSLRLLGRDITQVPPAKSGVSPEVSTLSPAASTPSSRPHLPFVRSGSLYGTP</sequence>
<proteinExistence type="predicted"/>
<gene>
    <name evidence="1" type="ORF">BH720_030840</name>
</gene>
<name>A0ACD5GS37_9CYAN</name>
<keyword evidence="1" id="KW-0808">Transferase</keyword>
<organism evidence="1 2">
    <name type="scientific">Desertifilum tharense IPPAS B-1220</name>
    <dbReference type="NCBI Taxonomy" id="1781255"/>
    <lineage>
        <taxon>Bacteria</taxon>
        <taxon>Bacillati</taxon>
        <taxon>Cyanobacteriota</taxon>
        <taxon>Cyanophyceae</taxon>
        <taxon>Desertifilales</taxon>
        <taxon>Desertifilaceae</taxon>
        <taxon>Desertifilum</taxon>
    </lineage>
</organism>
<evidence type="ECO:0000313" key="2">
    <source>
        <dbReference type="Proteomes" id="UP000095472"/>
    </source>
</evidence>
<evidence type="ECO:0000313" key="1">
    <source>
        <dbReference type="EMBL" id="XPM63610.1"/>
    </source>
</evidence>
<dbReference type="EMBL" id="CP182909">
    <property type="protein sequence ID" value="XPM63610.1"/>
    <property type="molecule type" value="Genomic_DNA"/>
</dbReference>
<accession>A0ACD5GS37</accession>
<dbReference type="EC" id="2.3.-.-" evidence="1"/>